<dbReference type="Gene3D" id="3.40.50.2300">
    <property type="match status" value="1"/>
</dbReference>
<dbReference type="GO" id="GO:0000156">
    <property type="term" value="F:phosphorelay response regulator activity"/>
    <property type="evidence" value="ECO:0007669"/>
    <property type="project" value="InterPro"/>
</dbReference>
<name>A0A6I6GGI4_9BACT</name>
<dbReference type="InterPro" id="IPR001789">
    <property type="entry name" value="Sig_transdc_resp-reg_receiver"/>
</dbReference>
<dbReference type="Pfam" id="PF04397">
    <property type="entry name" value="LytTR"/>
    <property type="match status" value="1"/>
</dbReference>
<dbReference type="GO" id="GO:0003677">
    <property type="term" value="F:DNA binding"/>
    <property type="evidence" value="ECO:0007669"/>
    <property type="project" value="InterPro"/>
</dbReference>
<evidence type="ECO:0000313" key="4">
    <source>
        <dbReference type="EMBL" id="QGW29500.1"/>
    </source>
</evidence>
<dbReference type="SMART" id="SM00448">
    <property type="entry name" value="REC"/>
    <property type="match status" value="1"/>
</dbReference>
<dbReference type="SMART" id="SM00850">
    <property type="entry name" value="LytTR"/>
    <property type="match status" value="1"/>
</dbReference>
<dbReference type="PROSITE" id="PS50930">
    <property type="entry name" value="HTH_LYTTR"/>
    <property type="match status" value="1"/>
</dbReference>
<keyword evidence="1" id="KW-0597">Phosphoprotein</keyword>
<dbReference type="KEGG" id="fls:GLV81_16535"/>
<feature type="domain" description="Response regulatory" evidence="2">
    <location>
        <begin position="3"/>
        <end position="116"/>
    </location>
</feature>
<dbReference type="Gene3D" id="2.40.50.1020">
    <property type="entry name" value="LytTr DNA-binding domain"/>
    <property type="match status" value="1"/>
</dbReference>
<organism evidence="4 5">
    <name type="scientific">Phnomibacter ginsenosidimutans</name>
    <dbReference type="NCBI Taxonomy" id="2676868"/>
    <lineage>
        <taxon>Bacteria</taxon>
        <taxon>Pseudomonadati</taxon>
        <taxon>Bacteroidota</taxon>
        <taxon>Chitinophagia</taxon>
        <taxon>Chitinophagales</taxon>
        <taxon>Chitinophagaceae</taxon>
        <taxon>Phnomibacter</taxon>
    </lineage>
</organism>
<evidence type="ECO:0000313" key="5">
    <source>
        <dbReference type="Proteomes" id="UP000426027"/>
    </source>
</evidence>
<feature type="domain" description="HTH LytTR-type" evidence="3">
    <location>
        <begin position="142"/>
        <end position="246"/>
    </location>
</feature>
<dbReference type="Pfam" id="PF00072">
    <property type="entry name" value="Response_reg"/>
    <property type="match status" value="1"/>
</dbReference>
<gene>
    <name evidence="4" type="ORF">GLV81_16535</name>
</gene>
<feature type="modified residue" description="4-aspartylphosphate" evidence="1">
    <location>
        <position position="55"/>
    </location>
</feature>
<dbReference type="InterPro" id="IPR011006">
    <property type="entry name" value="CheY-like_superfamily"/>
</dbReference>
<dbReference type="PANTHER" id="PTHR37299">
    <property type="entry name" value="TRANSCRIPTIONAL REGULATOR-RELATED"/>
    <property type="match status" value="1"/>
</dbReference>
<evidence type="ECO:0000259" key="3">
    <source>
        <dbReference type="PROSITE" id="PS50930"/>
    </source>
</evidence>
<dbReference type="RefSeq" id="WP_157479852.1">
    <property type="nucleotide sequence ID" value="NZ_CP046566.1"/>
</dbReference>
<dbReference type="InterPro" id="IPR007492">
    <property type="entry name" value="LytTR_DNA-bd_dom"/>
</dbReference>
<dbReference type="PROSITE" id="PS50110">
    <property type="entry name" value="RESPONSE_REGULATORY"/>
    <property type="match status" value="1"/>
</dbReference>
<evidence type="ECO:0000256" key="1">
    <source>
        <dbReference type="PROSITE-ProRule" id="PRU00169"/>
    </source>
</evidence>
<proteinExistence type="predicted"/>
<dbReference type="SUPFAM" id="SSF52172">
    <property type="entry name" value="CheY-like"/>
    <property type="match status" value="1"/>
</dbReference>
<protein>
    <submittedName>
        <fullName evidence="4">Response regulator</fullName>
    </submittedName>
</protein>
<sequence length="247" mass="28173">MINAAIIDDEFHGINALSRLLQKHCPEINLLFTTQQPEEASHLLNQHQPDLVFLDIDMPRLNGIALLQQLSNIPFKVIFTTAYDQYAIQAIRMNALDYLLKPIDKTELRNAVDQYLQFQQHTSPVQVASLQRMQQGHTIDTLAVTTGQGLSFVKLEEIVVLEAISCYTQIVLQDGKKLLVSKTLALFEETLQHQPQFFRAHKSYMVNVKAVVQYIRGEGGELLLRNGMRIALSRQKKQEFLALFTKI</sequence>
<dbReference type="Proteomes" id="UP000426027">
    <property type="component" value="Chromosome"/>
</dbReference>
<keyword evidence="5" id="KW-1185">Reference proteome</keyword>
<dbReference type="AlphaFoldDB" id="A0A6I6GGI4"/>
<dbReference type="EMBL" id="CP046566">
    <property type="protein sequence ID" value="QGW29500.1"/>
    <property type="molecule type" value="Genomic_DNA"/>
</dbReference>
<reference evidence="4 5" key="1">
    <citation type="submission" date="2019-11" db="EMBL/GenBank/DDBJ databases">
        <authorList>
            <person name="Im W.T."/>
        </authorList>
    </citation>
    <scope>NUCLEOTIDE SEQUENCE [LARGE SCALE GENOMIC DNA]</scope>
    <source>
        <strain evidence="4 5">SB-02</strain>
    </source>
</reference>
<dbReference type="InterPro" id="IPR046947">
    <property type="entry name" value="LytR-like"/>
</dbReference>
<evidence type="ECO:0000259" key="2">
    <source>
        <dbReference type="PROSITE" id="PS50110"/>
    </source>
</evidence>
<dbReference type="PANTHER" id="PTHR37299:SF1">
    <property type="entry name" value="STAGE 0 SPORULATION PROTEIN A HOMOLOG"/>
    <property type="match status" value="1"/>
</dbReference>
<accession>A0A6I6GGI4</accession>